<dbReference type="InterPro" id="IPR044974">
    <property type="entry name" value="Disease_R_plants"/>
</dbReference>
<evidence type="ECO:0000256" key="2">
    <source>
        <dbReference type="ARBA" id="ARBA00022737"/>
    </source>
</evidence>
<organism evidence="4 5">
    <name type="scientific">Stylosanthes scabra</name>
    <dbReference type="NCBI Taxonomy" id="79078"/>
    <lineage>
        <taxon>Eukaryota</taxon>
        <taxon>Viridiplantae</taxon>
        <taxon>Streptophyta</taxon>
        <taxon>Embryophyta</taxon>
        <taxon>Tracheophyta</taxon>
        <taxon>Spermatophyta</taxon>
        <taxon>Magnoliopsida</taxon>
        <taxon>eudicotyledons</taxon>
        <taxon>Gunneridae</taxon>
        <taxon>Pentapetalae</taxon>
        <taxon>rosids</taxon>
        <taxon>fabids</taxon>
        <taxon>Fabales</taxon>
        <taxon>Fabaceae</taxon>
        <taxon>Papilionoideae</taxon>
        <taxon>50 kb inversion clade</taxon>
        <taxon>dalbergioids sensu lato</taxon>
        <taxon>Dalbergieae</taxon>
        <taxon>Pterocarpus clade</taxon>
        <taxon>Stylosanthes</taxon>
    </lineage>
</organism>
<dbReference type="Pfam" id="PF23282">
    <property type="entry name" value="WHD_ROQ1"/>
    <property type="match status" value="1"/>
</dbReference>
<dbReference type="PRINTS" id="PR00364">
    <property type="entry name" value="DISEASERSIST"/>
</dbReference>
<gene>
    <name evidence="4" type="ORF">PIB30_013489</name>
</gene>
<sequence length="1171" mass="133196">MASFAGSSQISPKAKTYGVFLSFRGEDTRDNFTCHLCTALVDRGIKVYRDDQLDRGGDIWAQLCGAIEDSYISVVVFSQDFASSKWCLEELVKIMDCRRVMDQVVIPVFYQVSPTNVRFQKESFNKSFAKHELNLRKDAYKHKEKVLSWRKALEEAANLSGWSSSSRGIRDDSELIQHIVKDVLKKLELRRSNLTEGLVGIEKTQKEIQSLLEKEQVIGIWGQGGIGKTIIAKVMFNKLCCQYDCVCLMENISKEAEEQGLPRLCRNLFLDLLKEDDPTHNNVASLETKKVLIVLDGVEGYDQLEYLCQRTHLLSYLREDSRLIITSRNRHVLSNIANDKIYGVKILDTKESLKLFSLKAFKNSQPKKGYEQLSNQALEYAGGIPLALHVLGSHLWNRSIEFWESTLRKLKNSPHKDIQKVLRVSYDGLDDLEKKIFLDIAFFFREENKNRVVRILDACGFEPNSGIVVLEDKALITISSFDKKIQMHDLLLEMALEIVREQSSGGRSRLRDAKEICDVIRDNTGTNAVEGIMLDTSQIDQDLHFSSDIFKKMKKIRFLKLYIPKGESSNNYLPHGLEQFPDELRYLEWHGYPLKSFPLRFCSKLLVEIHLCYSDVEVLWMEGKIAKDLSNLEVIDLSDCSKLESLPDLSNAKKLRWVNLSGCKKLRYLHPSVLSAGKLVTLLLDRCTSLIQVKSEETLESLKKISVNGCPSLMEFDVQSALIERLDLSKTAIRTLHTSIGDIKNLKSLNLEGLRLERLVNELSKLKSLEYLNLSRSGLEFDKDQLRVLFDGLKSLEKLHLKHCSNLFELPDNIHALSQLNELRLDGSSITSLPASIKNLTRLEILSLENCNNLVSVPELPPFIKDFNVNSCDSLKRVSSLRSLATKMIGKMKRILMKDCLKLENSDSIIQDLHLTMASAAFNNVLVRSFDNRLHSFNYNKVEVCLPGKSVPRQLKNRTTESSAIIIIRVPNPSSVMGFLLSVVLSPSSEAKQGIADSHIYCRCYSADGTEIGDRTTWSSAINKLNSENLFVWYDPYFYDAILKTRETHVSFEFSTDHGLGVIKDCGVRVIDASEFHGVIRGMDLEWHKKVELGVKLGLALDLQVQRQVECEVDLGNLLFALEYNWKLNKKMASEIQSRRNEMVKIILPQSVYPPRPAINTIPHGFEDILD</sequence>
<evidence type="ECO:0000313" key="4">
    <source>
        <dbReference type="EMBL" id="MED6217018.1"/>
    </source>
</evidence>
<dbReference type="SMART" id="SM00255">
    <property type="entry name" value="TIR"/>
    <property type="match status" value="1"/>
</dbReference>
<dbReference type="PANTHER" id="PTHR11017">
    <property type="entry name" value="LEUCINE-RICH REPEAT-CONTAINING PROTEIN"/>
    <property type="match status" value="1"/>
</dbReference>
<dbReference type="Pfam" id="PF01582">
    <property type="entry name" value="TIR"/>
    <property type="match status" value="1"/>
</dbReference>
<evidence type="ECO:0000313" key="5">
    <source>
        <dbReference type="Proteomes" id="UP001341840"/>
    </source>
</evidence>
<dbReference type="Pfam" id="PF00931">
    <property type="entry name" value="NB-ARC"/>
    <property type="match status" value="1"/>
</dbReference>
<keyword evidence="2" id="KW-0677">Repeat</keyword>
<dbReference type="Gene3D" id="3.80.10.10">
    <property type="entry name" value="Ribonuclease Inhibitor"/>
    <property type="match status" value="2"/>
</dbReference>
<dbReference type="Proteomes" id="UP001341840">
    <property type="component" value="Unassembled WGS sequence"/>
</dbReference>
<accession>A0ABU6Z6U4</accession>
<keyword evidence="5" id="KW-1185">Reference proteome</keyword>
<evidence type="ECO:0000256" key="1">
    <source>
        <dbReference type="ARBA" id="ARBA00022614"/>
    </source>
</evidence>
<dbReference type="SUPFAM" id="SSF52200">
    <property type="entry name" value="Toll/Interleukin receptor TIR domain"/>
    <property type="match status" value="1"/>
</dbReference>
<reference evidence="4 5" key="1">
    <citation type="journal article" date="2023" name="Plants (Basel)">
        <title>Bridging the Gap: Combining Genomics and Transcriptomics Approaches to Understand Stylosanthes scabra, an Orphan Legume from the Brazilian Caatinga.</title>
        <authorList>
            <person name="Ferreira-Neto J.R.C."/>
            <person name="da Silva M.D."/>
            <person name="Binneck E."/>
            <person name="de Melo N.F."/>
            <person name="da Silva R.H."/>
            <person name="de Melo A.L.T.M."/>
            <person name="Pandolfi V."/>
            <person name="Bustamante F.O."/>
            <person name="Brasileiro-Vidal A.C."/>
            <person name="Benko-Iseppon A.M."/>
        </authorList>
    </citation>
    <scope>NUCLEOTIDE SEQUENCE [LARGE SCALE GENOMIC DNA]</scope>
    <source>
        <tissue evidence="4">Leaves</tissue>
    </source>
</reference>
<dbReference type="InterPro" id="IPR032675">
    <property type="entry name" value="LRR_dom_sf"/>
</dbReference>
<dbReference type="Gene3D" id="3.40.50.10140">
    <property type="entry name" value="Toll/interleukin-1 receptor homology (TIR) domain"/>
    <property type="match status" value="1"/>
</dbReference>
<evidence type="ECO:0000259" key="3">
    <source>
        <dbReference type="PROSITE" id="PS50104"/>
    </source>
</evidence>
<dbReference type="SUPFAM" id="SSF52058">
    <property type="entry name" value="L domain-like"/>
    <property type="match status" value="1"/>
</dbReference>
<proteinExistence type="predicted"/>
<comment type="caution">
    <text evidence="4">The sequence shown here is derived from an EMBL/GenBank/DDBJ whole genome shotgun (WGS) entry which is preliminary data.</text>
</comment>
<name>A0ABU6Z6U4_9FABA</name>
<dbReference type="InterPro" id="IPR002182">
    <property type="entry name" value="NB-ARC"/>
</dbReference>
<dbReference type="InterPro" id="IPR027417">
    <property type="entry name" value="P-loop_NTPase"/>
</dbReference>
<dbReference type="Gene3D" id="1.10.8.430">
    <property type="entry name" value="Helical domain of apoptotic protease-activating factors"/>
    <property type="match status" value="1"/>
</dbReference>
<dbReference type="EMBL" id="JASCZI010271895">
    <property type="protein sequence ID" value="MED6217018.1"/>
    <property type="molecule type" value="Genomic_DNA"/>
</dbReference>
<dbReference type="PANTHER" id="PTHR11017:SF562">
    <property type="entry name" value="ADP-RIBOSYL CYCLASE_CYCLIC ADP-RIBOSE HYDROLASE"/>
    <property type="match status" value="1"/>
</dbReference>
<dbReference type="InterPro" id="IPR000157">
    <property type="entry name" value="TIR_dom"/>
</dbReference>
<dbReference type="SUPFAM" id="SSF52540">
    <property type="entry name" value="P-loop containing nucleoside triphosphate hydrolases"/>
    <property type="match status" value="1"/>
</dbReference>
<dbReference type="InterPro" id="IPR035897">
    <property type="entry name" value="Toll_tir_struct_dom_sf"/>
</dbReference>
<dbReference type="InterPro" id="IPR042197">
    <property type="entry name" value="Apaf_helical"/>
</dbReference>
<dbReference type="Gene3D" id="3.40.50.300">
    <property type="entry name" value="P-loop containing nucleotide triphosphate hydrolases"/>
    <property type="match status" value="1"/>
</dbReference>
<dbReference type="InterPro" id="IPR058192">
    <property type="entry name" value="WHD_ROQ1-like"/>
</dbReference>
<keyword evidence="1" id="KW-0433">Leucine-rich repeat</keyword>
<protein>
    <recommendedName>
        <fullName evidence="3">TIR domain-containing protein</fullName>
    </recommendedName>
</protein>
<dbReference type="PROSITE" id="PS50104">
    <property type="entry name" value="TIR"/>
    <property type="match status" value="1"/>
</dbReference>
<feature type="domain" description="TIR" evidence="3">
    <location>
        <begin position="15"/>
        <end position="187"/>
    </location>
</feature>